<dbReference type="SUPFAM" id="SSF53474">
    <property type="entry name" value="alpha/beta-Hydrolases"/>
    <property type="match status" value="1"/>
</dbReference>
<dbReference type="InterPro" id="IPR029058">
    <property type="entry name" value="AB_hydrolase_fold"/>
</dbReference>
<sequence length="250" mass="28908">MIYVIYLLVSAFVLLFVYFRWQYSMLFHPRLYREDPFDEQFRFLSITTEDGVKLEGCVYEPKEYQATLLYFGGRGQDSVGLLPRLSKCYEDHRIITFNYRGYGKSEGKPDESSIKKDALLIYDKVVKNFGEVGVVGYSFGCAVASFVASKNRPKKLFLIAPFASLKSLTKDIYGFTFPLLRYHFDTCAYLSKVTSKIYIFSSKDDNVVPIKNVKRLHDCASFTIFMELEDLTHVEILCDKKVIDTIDQSF</sequence>
<protein>
    <submittedName>
        <fullName evidence="3">Bem46 protein</fullName>
    </submittedName>
</protein>
<dbReference type="Gene3D" id="3.40.50.1820">
    <property type="entry name" value="alpha/beta hydrolase"/>
    <property type="match status" value="1"/>
</dbReference>
<name>A0A1W1C6J9_9ZZZZ</name>
<proteinExistence type="predicted"/>
<dbReference type="PANTHER" id="PTHR12277">
    <property type="entry name" value="ALPHA/BETA HYDROLASE DOMAIN-CONTAINING PROTEIN"/>
    <property type="match status" value="1"/>
</dbReference>
<keyword evidence="1" id="KW-0812">Transmembrane</keyword>
<dbReference type="PANTHER" id="PTHR12277:SF81">
    <property type="entry name" value="PROTEIN ABHD13"/>
    <property type="match status" value="1"/>
</dbReference>
<keyword evidence="1" id="KW-1133">Transmembrane helix</keyword>
<organism evidence="3">
    <name type="scientific">hydrothermal vent metagenome</name>
    <dbReference type="NCBI Taxonomy" id="652676"/>
    <lineage>
        <taxon>unclassified sequences</taxon>
        <taxon>metagenomes</taxon>
        <taxon>ecological metagenomes</taxon>
    </lineage>
</organism>
<dbReference type="InterPro" id="IPR000073">
    <property type="entry name" value="AB_hydrolase_1"/>
</dbReference>
<accession>A0A1W1C6J9</accession>
<feature type="domain" description="AB hydrolase-1" evidence="2">
    <location>
        <begin position="80"/>
        <end position="161"/>
    </location>
</feature>
<gene>
    <name evidence="3" type="ORF">MNB_SM-7-542</name>
</gene>
<keyword evidence="1" id="KW-0472">Membrane</keyword>
<dbReference type="Pfam" id="PF00561">
    <property type="entry name" value="Abhydrolase_1"/>
    <property type="match status" value="1"/>
</dbReference>
<dbReference type="AlphaFoldDB" id="A0A1W1C6J9"/>
<feature type="transmembrane region" description="Helical" evidence="1">
    <location>
        <begin position="6"/>
        <end position="23"/>
    </location>
</feature>
<evidence type="ECO:0000313" key="3">
    <source>
        <dbReference type="EMBL" id="SFV61342.1"/>
    </source>
</evidence>
<reference evidence="3" key="1">
    <citation type="submission" date="2016-10" db="EMBL/GenBank/DDBJ databases">
        <authorList>
            <person name="de Groot N.N."/>
        </authorList>
    </citation>
    <scope>NUCLEOTIDE SEQUENCE</scope>
</reference>
<evidence type="ECO:0000259" key="2">
    <source>
        <dbReference type="Pfam" id="PF00561"/>
    </source>
</evidence>
<evidence type="ECO:0000256" key="1">
    <source>
        <dbReference type="SAM" id="Phobius"/>
    </source>
</evidence>
<dbReference type="EMBL" id="FPHB01000051">
    <property type="protein sequence ID" value="SFV61342.1"/>
    <property type="molecule type" value="Genomic_DNA"/>
</dbReference>